<proteinExistence type="predicted"/>
<sequence length="237" mass="26229">MSNQPRRLSSCPAERLAQCRGDALATSPVPEIIGRVMGAGYDSLNRTVMLEIGNGDFPFSRKIETGTELVDFAHYTRLQTEVSALQQRLNTADQRASDLTWLAKAAYMEGWGMGWITRHTDANNEKRVTPWAPPREVMEREWLTSEGRAALDQPAPAEDVRAVVEEPVGLRAFANDMISAAYEGGSFDGGDIQNIAVKHGLLRIEQRVEACGEHCACSEYGFPAECYRRADILKAPQ</sequence>
<comment type="caution">
    <text evidence="1">The sequence shown here is derived from an EMBL/GenBank/DDBJ whole genome shotgun (WGS) entry which is preliminary data.</text>
</comment>
<dbReference type="Proteomes" id="UP001162905">
    <property type="component" value="Unassembled WGS sequence"/>
</dbReference>
<keyword evidence="2" id="KW-1185">Reference proteome</keyword>
<gene>
    <name evidence="1" type="ORF">L4G47_24260</name>
</gene>
<organism evidence="1 2">
    <name type="scientific">Pseudomonas petrae</name>
    <dbReference type="NCBI Taxonomy" id="2912190"/>
    <lineage>
        <taxon>Bacteria</taxon>
        <taxon>Pseudomonadati</taxon>
        <taxon>Pseudomonadota</taxon>
        <taxon>Gammaproteobacteria</taxon>
        <taxon>Pseudomonadales</taxon>
        <taxon>Pseudomonadaceae</taxon>
        <taxon>Pseudomonas</taxon>
    </lineage>
</organism>
<evidence type="ECO:0000313" key="1">
    <source>
        <dbReference type="EMBL" id="MCF7545315.1"/>
    </source>
</evidence>
<name>A0ABS9IC66_9PSED</name>
<accession>A0ABS9IC66</accession>
<evidence type="ECO:0000313" key="2">
    <source>
        <dbReference type="Proteomes" id="UP001162905"/>
    </source>
</evidence>
<protein>
    <submittedName>
        <fullName evidence="1">Uncharacterized protein</fullName>
    </submittedName>
</protein>
<dbReference type="EMBL" id="JAKJXH010000036">
    <property type="protein sequence ID" value="MCF7545315.1"/>
    <property type="molecule type" value="Genomic_DNA"/>
</dbReference>
<dbReference type="RefSeq" id="WP_237254621.1">
    <property type="nucleotide sequence ID" value="NZ_JAKJXH010000036.1"/>
</dbReference>
<reference evidence="1" key="1">
    <citation type="submission" date="2022-01" db="EMBL/GenBank/DDBJ databases">
        <title>Pseudomonas sp. nov. isolated from Antarctic regolith.</title>
        <authorList>
            <person name="Novakova D."/>
            <person name="Sedlar K."/>
        </authorList>
    </citation>
    <scope>NUCLEOTIDE SEQUENCE</scope>
    <source>
        <strain evidence="1">P2647</strain>
    </source>
</reference>